<evidence type="ECO:0000313" key="2">
    <source>
        <dbReference type="Proteomes" id="UP001519887"/>
    </source>
</evidence>
<name>A0ABS7C6K9_9BACL</name>
<accession>A0ABS7C6K9</accession>
<reference evidence="1 2" key="1">
    <citation type="submission" date="2021-07" db="EMBL/GenBank/DDBJ databases">
        <title>Paenibacillus radiodurans sp. nov., isolated from the southeastern edge of Tengger Desert.</title>
        <authorList>
            <person name="Zhang G."/>
        </authorList>
    </citation>
    <scope>NUCLEOTIDE SEQUENCE [LARGE SCALE GENOMIC DNA]</scope>
    <source>
        <strain evidence="1 2">CCM 7311</strain>
    </source>
</reference>
<evidence type="ECO:0008006" key="3">
    <source>
        <dbReference type="Google" id="ProtNLM"/>
    </source>
</evidence>
<sequence>MAERLDESSVLSHSLLLNPQYWHDTSRRYMESALIFWNNGMAEQSLTVAVMAVNAMLRAYCLKVDGKLPAASPSLDDVLISHVQILTGVNVNIELLSKFGYLPGHGMTHQLSQEQARAVLEQIDVYLLRLSPDAAAAGAEPYSLVFAEYRHG</sequence>
<gene>
    <name evidence="1" type="ORF">K0U00_21000</name>
</gene>
<evidence type="ECO:0000313" key="1">
    <source>
        <dbReference type="EMBL" id="MBW7456519.1"/>
    </source>
</evidence>
<organism evidence="1 2">
    <name type="scientific">Paenibacillus sepulcri</name>
    <dbReference type="NCBI Taxonomy" id="359917"/>
    <lineage>
        <taxon>Bacteria</taxon>
        <taxon>Bacillati</taxon>
        <taxon>Bacillota</taxon>
        <taxon>Bacilli</taxon>
        <taxon>Bacillales</taxon>
        <taxon>Paenibacillaceae</taxon>
        <taxon>Paenibacillus</taxon>
    </lineage>
</organism>
<comment type="caution">
    <text evidence="1">The sequence shown here is derived from an EMBL/GenBank/DDBJ whole genome shotgun (WGS) entry which is preliminary data.</text>
</comment>
<dbReference type="Proteomes" id="UP001519887">
    <property type="component" value="Unassembled WGS sequence"/>
</dbReference>
<proteinExistence type="predicted"/>
<protein>
    <recommendedName>
        <fullName evidence="3">HEPN domain-containing protein</fullName>
    </recommendedName>
</protein>
<dbReference type="RefSeq" id="WP_210038656.1">
    <property type="nucleotide sequence ID" value="NZ_JBHLVU010000011.1"/>
</dbReference>
<dbReference type="EMBL" id="JAHZIK010000598">
    <property type="protein sequence ID" value="MBW7456519.1"/>
    <property type="molecule type" value="Genomic_DNA"/>
</dbReference>
<keyword evidence="2" id="KW-1185">Reference proteome</keyword>